<dbReference type="AlphaFoldDB" id="A0A6L8VIX5"/>
<dbReference type="Gene3D" id="3.10.580.10">
    <property type="entry name" value="CBS-domain"/>
    <property type="match status" value="1"/>
</dbReference>
<sequence>MIFELLIVLMLTVCNGALAMSELAIVSAKPTRLRVLAGAGSKGAVTALRLQENPGRFLSAVQIGITLVGVLSGAVSGATLGLRLSGTLAEAGMPPALAASVGVGLVVAAITYLSLIVGELVPKQIALRNPEAVASRIAPAMAIVARVTTPIVWVLDLSGKTVLRLLGQSGVTESQMTDEEVRMIMAEAEQAGVLAPGEREMIAGVMRMADRSARALMTRRRDVDIIDLGDPLEEALARARATRRSRLPVREGGEDEIIGVIRARDLLAWTPEAGPLRGLVTEVPVVMDVAGASVVIEQLRQSPAHMVLVYDEYGNFEGIVTPMDLLEAITGTFEDGEADEPAMVQREDGSWLVAGWMPIDEFADHLSLRRPEGDFDTVAGFVLDEMRRLPALGESFRHAGWRFEVVDLDGMRIDKLLVARES</sequence>
<dbReference type="SUPFAM" id="SSF54631">
    <property type="entry name" value="CBS-domain pair"/>
    <property type="match status" value="1"/>
</dbReference>
<keyword evidence="5" id="KW-0677">Repeat</keyword>
<dbReference type="Pfam" id="PF01595">
    <property type="entry name" value="CNNM"/>
    <property type="match status" value="1"/>
</dbReference>
<dbReference type="PROSITE" id="PS51371">
    <property type="entry name" value="CBS"/>
    <property type="match status" value="2"/>
</dbReference>
<evidence type="ECO:0000256" key="3">
    <source>
        <dbReference type="ARBA" id="ARBA00022475"/>
    </source>
</evidence>
<dbReference type="InterPro" id="IPR046342">
    <property type="entry name" value="CBS_dom_sf"/>
</dbReference>
<comment type="subcellular location">
    <subcellularLocation>
        <location evidence="1">Cell membrane</location>
        <topology evidence="1">Multi-pass membrane protein</topology>
    </subcellularLocation>
</comment>
<feature type="domain" description="CBS" evidence="12">
    <location>
        <begin position="217"/>
        <end position="276"/>
    </location>
</feature>
<dbReference type="GO" id="GO:0005886">
    <property type="term" value="C:plasma membrane"/>
    <property type="evidence" value="ECO:0007669"/>
    <property type="project" value="UniProtKB-SubCell"/>
</dbReference>
<keyword evidence="15" id="KW-1185">Reference proteome</keyword>
<dbReference type="InterPro" id="IPR000644">
    <property type="entry name" value="CBS_dom"/>
</dbReference>
<dbReference type="PANTHER" id="PTHR43099:SF5">
    <property type="entry name" value="HLYC_CORC FAMILY TRANSPORTER"/>
    <property type="match status" value="1"/>
</dbReference>
<dbReference type="InterPro" id="IPR051676">
    <property type="entry name" value="UPF0053_domain"/>
</dbReference>
<feature type="transmembrane region" description="Helical" evidence="11">
    <location>
        <begin position="57"/>
        <end position="84"/>
    </location>
</feature>
<keyword evidence="4 10" id="KW-0812">Transmembrane</keyword>
<dbReference type="CDD" id="cd04590">
    <property type="entry name" value="CBS_pair_CorC_HlyC_assoc"/>
    <property type="match status" value="1"/>
</dbReference>
<dbReference type="InterPro" id="IPR002550">
    <property type="entry name" value="CNNM"/>
</dbReference>
<evidence type="ECO:0000256" key="4">
    <source>
        <dbReference type="ARBA" id="ARBA00022692"/>
    </source>
</evidence>
<keyword evidence="6 10" id="KW-1133">Transmembrane helix</keyword>
<evidence type="ECO:0000256" key="6">
    <source>
        <dbReference type="ARBA" id="ARBA00022989"/>
    </source>
</evidence>
<dbReference type="Pfam" id="PF00571">
    <property type="entry name" value="CBS"/>
    <property type="match status" value="2"/>
</dbReference>
<proteinExistence type="inferred from homology"/>
<dbReference type="SUPFAM" id="SSF56176">
    <property type="entry name" value="FAD-binding/transporter-associated domain-like"/>
    <property type="match status" value="1"/>
</dbReference>
<evidence type="ECO:0000256" key="9">
    <source>
        <dbReference type="PROSITE-ProRule" id="PRU00703"/>
    </source>
</evidence>
<dbReference type="InterPro" id="IPR005170">
    <property type="entry name" value="Transptr-assoc_dom"/>
</dbReference>
<evidence type="ECO:0000256" key="7">
    <source>
        <dbReference type="ARBA" id="ARBA00023122"/>
    </source>
</evidence>
<evidence type="ECO:0000259" key="13">
    <source>
        <dbReference type="PROSITE" id="PS51846"/>
    </source>
</evidence>
<accession>A0A6L8VIX5</accession>
<gene>
    <name evidence="14" type="ORF">GS660_08460</name>
</gene>
<feature type="domain" description="CBS" evidence="12">
    <location>
        <begin position="279"/>
        <end position="340"/>
    </location>
</feature>
<evidence type="ECO:0000313" key="14">
    <source>
        <dbReference type="EMBL" id="MZQ89130.1"/>
    </source>
</evidence>
<reference evidence="14 15" key="1">
    <citation type="submission" date="2020-01" db="EMBL/GenBank/DDBJ databases">
        <title>Frigidibacter albus SP32T (=CGMCC 1.13995T).</title>
        <authorList>
            <person name="Liao X."/>
        </authorList>
    </citation>
    <scope>NUCLEOTIDE SEQUENCE [LARGE SCALE GENOMIC DNA]</scope>
    <source>
        <strain evidence="14 15">SP32</strain>
    </source>
</reference>
<protein>
    <submittedName>
        <fullName evidence="14">DUF21 domain-containing protein</fullName>
    </submittedName>
</protein>
<dbReference type="InterPro" id="IPR036318">
    <property type="entry name" value="FAD-bd_PCMH-like_sf"/>
</dbReference>
<dbReference type="OrthoDB" id="9805314at2"/>
<dbReference type="Pfam" id="PF03471">
    <property type="entry name" value="CorC_HlyC"/>
    <property type="match status" value="1"/>
</dbReference>
<dbReference type="PROSITE" id="PS51846">
    <property type="entry name" value="CNNM"/>
    <property type="match status" value="1"/>
</dbReference>
<evidence type="ECO:0000256" key="10">
    <source>
        <dbReference type="PROSITE-ProRule" id="PRU01193"/>
    </source>
</evidence>
<evidence type="ECO:0000256" key="1">
    <source>
        <dbReference type="ARBA" id="ARBA00004651"/>
    </source>
</evidence>
<dbReference type="GO" id="GO:0050660">
    <property type="term" value="F:flavin adenine dinucleotide binding"/>
    <property type="evidence" value="ECO:0007669"/>
    <property type="project" value="InterPro"/>
</dbReference>
<dbReference type="InterPro" id="IPR016169">
    <property type="entry name" value="FAD-bd_PCMH_sub2"/>
</dbReference>
<dbReference type="SMART" id="SM01091">
    <property type="entry name" value="CorC_HlyC"/>
    <property type="match status" value="1"/>
</dbReference>
<evidence type="ECO:0000313" key="15">
    <source>
        <dbReference type="Proteomes" id="UP000477083"/>
    </source>
</evidence>
<dbReference type="PANTHER" id="PTHR43099">
    <property type="entry name" value="UPF0053 PROTEIN YRKA"/>
    <property type="match status" value="1"/>
</dbReference>
<evidence type="ECO:0000259" key="12">
    <source>
        <dbReference type="PROSITE" id="PS51371"/>
    </source>
</evidence>
<name>A0A6L8VIX5_9RHOB</name>
<feature type="domain" description="CNNM transmembrane" evidence="13">
    <location>
        <begin position="1"/>
        <end position="198"/>
    </location>
</feature>
<keyword evidence="7 9" id="KW-0129">CBS domain</keyword>
<dbReference type="RefSeq" id="WP_161656877.1">
    <property type="nucleotide sequence ID" value="NZ_BMGW01000004.1"/>
</dbReference>
<evidence type="ECO:0000256" key="11">
    <source>
        <dbReference type="SAM" id="Phobius"/>
    </source>
</evidence>
<evidence type="ECO:0000256" key="8">
    <source>
        <dbReference type="ARBA" id="ARBA00023136"/>
    </source>
</evidence>
<evidence type="ECO:0000256" key="5">
    <source>
        <dbReference type="ARBA" id="ARBA00022737"/>
    </source>
</evidence>
<feature type="transmembrane region" description="Helical" evidence="11">
    <location>
        <begin position="137"/>
        <end position="155"/>
    </location>
</feature>
<comment type="caution">
    <text evidence="14">The sequence shown here is derived from an EMBL/GenBank/DDBJ whole genome shotgun (WGS) entry which is preliminary data.</text>
</comment>
<keyword evidence="3" id="KW-1003">Cell membrane</keyword>
<dbReference type="EMBL" id="WWNR01000004">
    <property type="protein sequence ID" value="MZQ89130.1"/>
    <property type="molecule type" value="Genomic_DNA"/>
</dbReference>
<dbReference type="InterPro" id="IPR044751">
    <property type="entry name" value="Ion_transp-like_CBS"/>
</dbReference>
<keyword evidence="8 10" id="KW-0472">Membrane</keyword>
<feature type="transmembrane region" description="Helical" evidence="11">
    <location>
        <begin position="96"/>
        <end position="117"/>
    </location>
</feature>
<evidence type="ECO:0000256" key="2">
    <source>
        <dbReference type="ARBA" id="ARBA00006446"/>
    </source>
</evidence>
<organism evidence="14 15">
    <name type="scientific">Frigidibacter albus</name>
    <dbReference type="NCBI Taxonomy" id="1465486"/>
    <lineage>
        <taxon>Bacteria</taxon>
        <taxon>Pseudomonadati</taxon>
        <taxon>Pseudomonadota</taxon>
        <taxon>Alphaproteobacteria</taxon>
        <taxon>Rhodobacterales</taxon>
        <taxon>Paracoccaceae</taxon>
        <taxon>Frigidibacter</taxon>
    </lineage>
</organism>
<comment type="similarity">
    <text evidence="2">Belongs to the UPF0053 family. Hemolysin C subfamily.</text>
</comment>
<dbReference type="Gene3D" id="3.30.465.10">
    <property type="match status" value="1"/>
</dbReference>
<dbReference type="Proteomes" id="UP000477083">
    <property type="component" value="Unassembled WGS sequence"/>
</dbReference>